<accession>A0A1H8AGU9</accession>
<organism evidence="3 4">
    <name type="scientific">Nitrosomonas marina</name>
    <dbReference type="NCBI Taxonomy" id="917"/>
    <lineage>
        <taxon>Bacteria</taxon>
        <taxon>Pseudomonadati</taxon>
        <taxon>Pseudomonadota</taxon>
        <taxon>Betaproteobacteria</taxon>
        <taxon>Nitrosomonadales</taxon>
        <taxon>Nitrosomonadaceae</taxon>
        <taxon>Nitrosomonas</taxon>
    </lineage>
</organism>
<dbReference type="STRING" id="917.SAMN05216326_12353"/>
<gene>
    <name evidence="3" type="ORF">SAMN05216325_101144</name>
</gene>
<evidence type="ECO:0000313" key="4">
    <source>
        <dbReference type="Proteomes" id="UP000199459"/>
    </source>
</evidence>
<dbReference type="OrthoDB" id="8547564at2"/>
<evidence type="ECO:0000256" key="1">
    <source>
        <dbReference type="SAM" id="Coils"/>
    </source>
</evidence>
<reference evidence="3 4" key="1">
    <citation type="submission" date="2016-10" db="EMBL/GenBank/DDBJ databases">
        <authorList>
            <person name="de Groot N.N."/>
        </authorList>
    </citation>
    <scope>NUCLEOTIDE SEQUENCE [LARGE SCALE GENOMIC DNA]</scope>
    <source>
        <strain evidence="3 4">Nm22</strain>
    </source>
</reference>
<dbReference type="RefSeq" id="WP_143056855.1">
    <property type="nucleotide sequence ID" value="NZ_FOCP01000001.1"/>
</dbReference>
<sequence length="131" mass="15607">MKSSMVMMLLVLLAFPLDGRTEKEQQISELERALMRVQQDAQAAHQQFLMIQELRRHEMLGSQLAEYPEVNIKSGPAPKYEEAQQQQQDRKDRIEKYTVDLDRLYARFRALEEERQLLMEQINQLQRQQSE</sequence>
<dbReference type="EMBL" id="FOCP01000001">
    <property type="protein sequence ID" value="SEM70005.1"/>
    <property type="molecule type" value="Genomic_DNA"/>
</dbReference>
<evidence type="ECO:0000256" key="2">
    <source>
        <dbReference type="SAM" id="MobiDB-lite"/>
    </source>
</evidence>
<proteinExistence type="predicted"/>
<feature type="region of interest" description="Disordered" evidence="2">
    <location>
        <begin position="72"/>
        <end position="92"/>
    </location>
</feature>
<dbReference type="AlphaFoldDB" id="A0A1H8AGU9"/>
<dbReference type="Proteomes" id="UP000199459">
    <property type="component" value="Unassembled WGS sequence"/>
</dbReference>
<feature type="coiled-coil region" evidence="1">
    <location>
        <begin position="20"/>
        <end position="47"/>
    </location>
</feature>
<evidence type="ECO:0000313" key="3">
    <source>
        <dbReference type="EMBL" id="SEM70005.1"/>
    </source>
</evidence>
<protein>
    <submittedName>
        <fullName evidence="3">Uncharacterized protein</fullName>
    </submittedName>
</protein>
<keyword evidence="1" id="KW-0175">Coiled coil</keyword>
<name>A0A1H8AGU9_9PROT</name>